<reference evidence="1 2" key="1">
    <citation type="journal article" date="2017" name="Sci. Rep.">
        <title>Revealing the Saline Adaptation Strategies of the Halophilic Bacterium Halomonas beimenensis through High-throughput Omics and Transposon Mutagenesis Approaches.</title>
        <authorList>
            <person name="Chen Y.H."/>
            <person name="Lin S.S."/>
            <person name="Shyu Y.T."/>
        </authorList>
    </citation>
    <scope>NUCLEOTIDE SEQUENCE [LARGE SCALE GENOMIC DNA]</scope>
    <source>
        <strain evidence="1 2">NTU-111</strain>
    </source>
</reference>
<dbReference type="AlphaFoldDB" id="A0A291PC64"/>
<dbReference type="EMBL" id="CP021435">
    <property type="protein sequence ID" value="ATJ84494.1"/>
    <property type="molecule type" value="Genomic_DNA"/>
</dbReference>
<accession>A0A291PC64</accession>
<name>A0A291PC64_9GAMM</name>
<sequence length="123" mass="13493">MPRVPSGGAGTGIRNALVWCIGMSRAPHEGIFSAPEAARNRADDGARHCTLLGHNFFSFFNSWLWVGRRRCPASWHASCFILASAMIVHGVVGRPPTACYNVDWTQPPGDRQQADYPITSLIQ</sequence>
<dbReference type="KEGG" id="hbe:BEI_3507"/>
<gene>
    <name evidence="1" type="ORF">BEI_3507</name>
</gene>
<keyword evidence="2" id="KW-1185">Reference proteome</keyword>
<organism evidence="1 2">
    <name type="scientific">Halomonas beimenensis</name>
    <dbReference type="NCBI Taxonomy" id="475662"/>
    <lineage>
        <taxon>Bacteria</taxon>
        <taxon>Pseudomonadati</taxon>
        <taxon>Pseudomonadota</taxon>
        <taxon>Gammaproteobacteria</taxon>
        <taxon>Oceanospirillales</taxon>
        <taxon>Halomonadaceae</taxon>
        <taxon>Halomonas</taxon>
    </lineage>
</organism>
<dbReference type="Proteomes" id="UP000219993">
    <property type="component" value="Chromosome"/>
</dbReference>
<evidence type="ECO:0000313" key="1">
    <source>
        <dbReference type="EMBL" id="ATJ84494.1"/>
    </source>
</evidence>
<protein>
    <submittedName>
        <fullName evidence="1">Uncharacterized protein</fullName>
    </submittedName>
</protein>
<evidence type="ECO:0000313" key="2">
    <source>
        <dbReference type="Proteomes" id="UP000219993"/>
    </source>
</evidence>
<proteinExistence type="predicted"/>